<dbReference type="InterPro" id="IPR018289">
    <property type="entry name" value="MULE_transposase_dom"/>
</dbReference>
<accession>A0AAD9ZL79</accession>
<protein>
    <recommendedName>
        <fullName evidence="2">MULE transposase domain-containing protein</fullName>
    </recommendedName>
</protein>
<evidence type="ECO:0000256" key="1">
    <source>
        <dbReference type="SAM" id="MobiDB-lite"/>
    </source>
</evidence>
<dbReference type="PANTHER" id="PTHR31973">
    <property type="entry name" value="POLYPROTEIN, PUTATIVE-RELATED"/>
    <property type="match status" value="1"/>
</dbReference>
<feature type="compositionally biased region" description="Acidic residues" evidence="1">
    <location>
        <begin position="66"/>
        <end position="82"/>
    </location>
</feature>
<sequence>MTGANVTCLLTHKQSDCHEINVKVVEISVPTKATANLIGSVPSPEFTSTEKDHRTPASTNKHAYVDDIDGSETSYTEDESDTNGDTSNDPNGVLKVPQCDGQAEKSAREAPTNGEEVQGAGGAPNDYAYSMTSRWTISGSKLYSIQPIQSKDLFEDQGDQERFEYKVRRSNHTRFATTCRKRDCERVITAGKLKYGTYWHVKSSVKEYTCGDSGNYNVDFKRTVTKFETDSQNRFTYGFIALGASIEGFHVVIRPVIAIDATHLKAKTRGVLLDAVCKDGNEMIYPLTFGFVNSECTELWTWFLKRLREVILYPQRVLIVSNRHASIFIGMEVSFSDAAYGLGLYGTDEKLRVVGSWAGIGHGEDPRTGVLVYKVFVGEIITVDGLTFESVSSSQVSSIEYAPRYHMVEDCSFVVEWFPVLPGSLLAGAESSKVFCCYRGSIYEKLHHKSTFRIAADVKVKEGLS</sequence>
<dbReference type="PANTHER" id="PTHR31973:SF195">
    <property type="entry name" value="MUDR FAMILY TRANSPOSASE"/>
    <property type="match status" value="1"/>
</dbReference>
<dbReference type="EMBL" id="JANJYJ010000010">
    <property type="protein sequence ID" value="KAK3183209.1"/>
    <property type="molecule type" value="Genomic_DNA"/>
</dbReference>
<feature type="domain" description="MULE transposase" evidence="2">
    <location>
        <begin position="256"/>
        <end position="340"/>
    </location>
</feature>
<evidence type="ECO:0000259" key="2">
    <source>
        <dbReference type="Pfam" id="PF10551"/>
    </source>
</evidence>
<keyword evidence="4" id="KW-1185">Reference proteome</keyword>
<comment type="caution">
    <text evidence="3">The sequence shown here is derived from an EMBL/GenBank/DDBJ whole genome shotgun (WGS) entry which is preliminary data.</text>
</comment>
<dbReference type="Pfam" id="PF10551">
    <property type="entry name" value="MULE"/>
    <property type="match status" value="1"/>
</dbReference>
<proteinExistence type="predicted"/>
<reference evidence="3" key="1">
    <citation type="journal article" date="2023" name="Plant J.">
        <title>Genome sequences and population genomics provide insights into the demographic history, inbreeding, and mutation load of two 'living fossil' tree species of Dipteronia.</title>
        <authorList>
            <person name="Feng Y."/>
            <person name="Comes H.P."/>
            <person name="Chen J."/>
            <person name="Zhu S."/>
            <person name="Lu R."/>
            <person name="Zhang X."/>
            <person name="Li P."/>
            <person name="Qiu J."/>
            <person name="Olsen K.M."/>
            <person name="Qiu Y."/>
        </authorList>
    </citation>
    <scope>NUCLEOTIDE SEQUENCE</scope>
    <source>
        <strain evidence="3">NBL</strain>
    </source>
</reference>
<organism evidence="3 4">
    <name type="scientific">Dipteronia sinensis</name>
    <dbReference type="NCBI Taxonomy" id="43782"/>
    <lineage>
        <taxon>Eukaryota</taxon>
        <taxon>Viridiplantae</taxon>
        <taxon>Streptophyta</taxon>
        <taxon>Embryophyta</taxon>
        <taxon>Tracheophyta</taxon>
        <taxon>Spermatophyta</taxon>
        <taxon>Magnoliopsida</taxon>
        <taxon>eudicotyledons</taxon>
        <taxon>Gunneridae</taxon>
        <taxon>Pentapetalae</taxon>
        <taxon>rosids</taxon>
        <taxon>malvids</taxon>
        <taxon>Sapindales</taxon>
        <taxon>Sapindaceae</taxon>
        <taxon>Hippocastanoideae</taxon>
        <taxon>Acereae</taxon>
        <taxon>Dipteronia</taxon>
    </lineage>
</organism>
<dbReference type="Proteomes" id="UP001281410">
    <property type="component" value="Unassembled WGS sequence"/>
</dbReference>
<feature type="region of interest" description="Disordered" evidence="1">
    <location>
        <begin position="37"/>
        <end position="124"/>
    </location>
</feature>
<dbReference type="AlphaFoldDB" id="A0AAD9ZL79"/>
<evidence type="ECO:0000313" key="3">
    <source>
        <dbReference type="EMBL" id="KAK3183209.1"/>
    </source>
</evidence>
<name>A0AAD9ZL79_9ROSI</name>
<evidence type="ECO:0000313" key="4">
    <source>
        <dbReference type="Proteomes" id="UP001281410"/>
    </source>
</evidence>
<gene>
    <name evidence="3" type="ORF">Dsin_030495</name>
</gene>